<evidence type="ECO:0000313" key="2">
    <source>
        <dbReference type="Proteomes" id="UP001497680"/>
    </source>
</evidence>
<gene>
    <name evidence="1" type="ORF">F4821DRAFT_273694</name>
</gene>
<keyword evidence="2" id="KW-1185">Reference proteome</keyword>
<comment type="caution">
    <text evidence="1">The sequence shown here is derived from an EMBL/GenBank/DDBJ whole genome shotgun (WGS) entry which is preliminary data.</text>
</comment>
<name>A0ACC0CJR6_9PEZI</name>
<dbReference type="EMBL" id="MU394429">
    <property type="protein sequence ID" value="KAI6080664.1"/>
    <property type="molecule type" value="Genomic_DNA"/>
</dbReference>
<evidence type="ECO:0000313" key="1">
    <source>
        <dbReference type="EMBL" id="KAI6080664.1"/>
    </source>
</evidence>
<protein>
    <submittedName>
        <fullName evidence="1">Uncharacterized protein</fullName>
    </submittedName>
</protein>
<proteinExistence type="predicted"/>
<organism evidence="1 2">
    <name type="scientific">Hypoxylon rubiginosum</name>
    <dbReference type="NCBI Taxonomy" id="110542"/>
    <lineage>
        <taxon>Eukaryota</taxon>
        <taxon>Fungi</taxon>
        <taxon>Dikarya</taxon>
        <taxon>Ascomycota</taxon>
        <taxon>Pezizomycotina</taxon>
        <taxon>Sordariomycetes</taxon>
        <taxon>Xylariomycetidae</taxon>
        <taxon>Xylariales</taxon>
        <taxon>Hypoxylaceae</taxon>
        <taxon>Hypoxylon</taxon>
    </lineage>
</organism>
<reference evidence="1 2" key="1">
    <citation type="journal article" date="2022" name="New Phytol.">
        <title>Ecological generalism drives hyperdiversity of secondary metabolite gene clusters in xylarialean endophytes.</title>
        <authorList>
            <person name="Franco M.E.E."/>
            <person name="Wisecaver J.H."/>
            <person name="Arnold A.E."/>
            <person name="Ju Y.M."/>
            <person name="Slot J.C."/>
            <person name="Ahrendt S."/>
            <person name="Moore L.P."/>
            <person name="Eastman K.E."/>
            <person name="Scott K."/>
            <person name="Konkel Z."/>
            <person name="Mondo S.J."/>
            <person name="Kuo A."/>
            <person name="Hayes R.D."/>
            <person name="Haridas S."/>
            <person name="Andreopoulos B."/>
            <person name="Riley R."/>
            <person name="LaButti K."/>
            <person name="Pangilinan J."/>
            <person name="Lipzen A."/>
            <person name="Amirebrahimi M."/>
            <person name="Yan J."/>
            <person name="Adam C."/>
            <person name="Keymanesh K."/>
            <person name="Ng V."/>
            <person name="Louie K."/>
            <person name="Northen T."/>
            <person name="Drula E."/>
            <person name="Henrissat B."/>
            <person name="Hsieh H.M."/>
            <person name="Youens-Clark K."/>
            <person name="Lutzoni F."/>
            <person name="Miadlikowska J."/>
            <person name="Eastwood D.C."/>
            <person name="Hamelin R.C."/>
            <person name="Grigoriev I.V."/>
            <person name="U'Ren J.M."/>
        </authorList>
    </citation>
    <scope>NUCLEOTIDE SEQUENCE [LARGE SCALE GENOMIC DNA]</scope>
    <source>
        <strain evidence="1 2">ER1909</strain>
    </source>
</reference>
<accession>A0ACC0CJR6</accession>
<dbReference type="Proteomes" id="UP001497680">
    <property type="component" value="Unassembled WGS sequence"/>
</dbReference>
<sequence>MGESKNESSKSASQAWRKKPRKFAPKSRLGCKTCKIRRVKCDLSWPSCQKCQSTGRTCDGYNENALSLITEIDTNHHKEATNRAESYGRYNHCITISTHQPETWYEKHHGLVSGNLDPFMILPVAGQAQGEAMCFFEYISIKHLNEHRPCESWRKTLMFFSQTVPSVRHAAIALSLVYRNYLSRDSMHQPQPLDDGLPDNAAMLHYNRAIHLLLNQESGDNTETTAVTLLVCYLFTCYDHLAGNYVQAMKHLRGGVELSRNIDEATFSNNQSTYDDAQSLGSRALIHQVTKQIRRLDTQAVTFLIDWTPRDIQETLRSQLPLGGAFPSLDQAADHLQILVARVMRLHNTEQQMSLTDETPPPPTPSLKDILLGQLEIWSSLFETMLQESGGSYVADFETYRLVSLLRLQHTIAWILVSSYGPGPGREMEYDNYLPQFQQCVALAGDVAAAHEQYSGSLQPTFTPEVGIVPVLYIIGVKCRHPVVRRQVLSILRRQSIREAIWDSISAARVVERVIQIEEGGSEEEGGMTRSMEQIVVWQRIETMSWVQSAVRLDISYTFCGLEGTHIESLMI</sequence>